<name>K1MEI2_9LACT</name>
<accession>K1MEI2</accession>
<dbReference type="Pfam" id="PF05133">
    <property type="entry name" value="SPP1_portal"/>
    <property type="match status" value="1"/>
</dbReference>
<organism evidence="2 3">
    <name type="scientific">Facklamia hominis CCUG 36813</name>
    <dbReference type="NCBI Taxonomy" id="883111"/>
    <lineage>
        <taxon>Bacteria</taxon>
        <taxon>Bacillati</taxon>
        <taxon>Bacillota</taxon>
        <taxon>Bacilli</taxon>
        <taxon>Lactobacillales</taxon>
        <taxon>Aerococcaceae</taxon>
        <taxon>Facklamia</taxon>
    </lineage>
</organism>
<dbReference type="RefSeq" id="WP_006907983.1">
    <property type="nucleotide sequence ID" value="NZ_JH932292.1"/>
</dbReference>
<dbReference type="InterPro" id="IPR006428">
    <property type="entry name" value="Portal_SPP1-type"/>
</dbReference>
<dbReference type="Proteomes" id="UP000004465">
    <property type="component" value="Unassembled WGS sequence"/>
</dbReference>
<proteinExistence type="predicted"/>
<comment type="caution">
    <text evidence="2">The sequence shown here is derived from an EMBL/GenBank/DDBJ whole genome shotgun (WGS) entry which is preliminary data.</text>
</comment>
<dbReference type="AlphaFoldDB" id="K1MEI2"/>
<dbReference type="EMBL" id="AGZD01000007">
    <property type="protein sequence ID" value="EKB54474.1"/>
    <property type="molecule type" value="Genomic_DNA"/>
</dbReference>
<evidence type="ECO:0000313" key="3">
    <source>
        <dbReference type="Proteomes" id="UP000004465"/>
    </source>
</evidence>
<dbReference type="PATRIC" id="fig|883111.3.peg.669"/>
<protein>
    <submittedName>
        <fullName evidence="2">SPP1 family phage portal protein</fullName>
    </submittedName>
</protein>
<sequence>MKQTQEFSQVASNEIFRTASIPEDYDVILELIKKHQQYQVPRLERLNRYFLGYNDGIENRDKRKGEDKADYRASHAFAENITTFRTSYLAGNPIKTSIAEEDDLNAWLESWNQQQYIDAHNLDVVTDLSKYGRAYELLNYSEEDRIEIAISNPMWSFVVYDESVRQEPLFGVRYPTVMRDGIEQYAIVVYLPEEVWYFDPVDVGSQRLEEPKKRPHRFGGVPLVEYSANRFRVGDYEKVLSLIDLYDYAQSDTANHMTDTNDSLLVVVGDFDPEEVHYDRDSNALFLRSGFTADGQQTTLSAQYIYPQYDVAGTEAYKDRLRRDIYAFTYTPDTTDEQFGGNQSGIAMKYKLIGLEQDRAIKERLIRKGLVRRYEMLFNQAKVVDGSFTYEAQAGDLEVIFTPNLPANVMEEVATLTSAGAKFSQATLLAQASFVDNVQDELKAVDKERDDNMNFMRRQMGGVDRHEHVLGETTATGDEVSSREGPESTGGL</sequence>
<dbReference type="NCBIfam" id="TIGR01538">
    <property type="entry name" value="portal_SPP1"/>
    <property type="match status" value="1"/>
</dbReference>
<evidence type="ECO:0000256" key="1">
    <source>
        <dbReference type="SAM" id="MobiDB-lite"/>
    </source>
</evidence>
<dbReference type="HOGENOM" id="CLU_034083_1_1_9"/>
<evidence type="ECO:0000313" key="2">
    <source>
        <dbReference type="EMBL" id="EKB54474.1"/>
    </source>
</evidence>
<feature type="region of interest" description="Disordered" evidence="1">
    <location>
        <begin position="468"/>
        <end position="492"/>
    </location>
</feature>
<dbReference type="OrthoDB" id="3189403at2"/>
<dbReference type="InterPro" id="IPR021145">
    <property type="entry name" value="Portal_protein_SPP1_Gp6-like"/>
</dbReference>
<keyword evidence="3" id="KW-1185">Reference proteome</keyword>
<dbReference type="STRING" id="883111.HMPREF9706_00664"/>
<reference evidence="2 3" key="1">
    <citation type="submission" date="2012-07" db="EMBL/GenBank/DDBJ databases">
        <title>The Genome Sequence of Facklamia hominis CCUG 36813.</title>
        <authorList>
            <consortium name="The Broad Institute Genome Sequencing Platform"/>
            <person name="Earl A."/>
            <person name="Ward D."/>
            <person name="Feldgarden M."/>
            <person name="Gevers D."/>
            <person name="Huys G."/>
            <person name="Walker B."/>
            <person name="Young S.K."/>
            <person name="Zeng Q."/>
            <person name="Gargeya S."/>
            <person name="Fitzgerald M."/>
            <person name="Haas B."/>
            <person name="Abouelleil A."/>
            <person name="Alvarado L."/>
            <person name="Arachchi H.M."/>
            <person name="Berlin A.M."/>
            <person name="Chapman S.B."/>
            <person name="Goldberg J."/>
            <person name="Griggs A."/>
            <person name="Gujja S."/>
            <person name="Hansen M."/>
            <person name="Howarth C."/>
            <person name="Imamovic A."/>
            <person name="Larimer J."/>
            <person name="McCowen C."/>
            <person name="Montmayeur A."/>
            <person name="Murphy C."/>
            <person name="Neiman D."/>
            <person name="Pearson M."/>
            <person name="Priest M."/>
            <person name="Roberts A."/>
            <person name="Saif S."/>
            <person name="Shea T."/>
            <person name="Sisk P."/>
            <person name="Sykes S."/>
            <person name="Wortman J."/>
            <person name="Nusbaum C."/>
            <person name="Birren B."/>
        </authorList>
    </citation>
    <scope>NUCLEOTIDE SEQUENCE [LARGE SCALE GENOMIC DNA]</scope>
    <source>
        <strain evidence="2 3">CCUG 36813</strain>
    </source>
</reference>
<gene>
    <name evidence="2" type="ORF">HMPREF9706_00664</name>
</gene>